<keyword evidence="10" id="KW-1185">Reference proteome</keyword>
<feature type="transmembrane region" description="Helical" evidence="7">
    <location>
        <begin position="179"/>
        <end position="201"/>
    </location>
</feature>
<comment type="subcellular location">
    <subcellularLocation>
        <location evidence="1">Membrane</location>
        <topology evidence="1">Multi-pass membrane protein</topology>
    </subcellularLocation>
</comment>
<evidence type="ECO:0000313" key="9">
    <source>
        <dbReference type="EMBL" id="UOQ59380.1"/>
    </source>
</evidence>
<feature type="transmembrane region" description="Helical" evidence="7">
    <location>
        <begin position="61"/>
        <end position="82"/>
    </location>
</feature>
<gene>
    <name evidence="9" type="ORF">MUN76_09965</name>
</gene>
<dbReference type="InterPro" id="IPR050925">
    <property type="entry name" value="Rhomboid_protease_S54"/>
</dbReference>
<comment type="similarity">
    <text evidence="2">Belongs to the peptidase S54 family.</text>
</comment>
<reference evidence="9 10" key="1">
    <citation type="submission" date="2022-04" db="EMBL/GenBank/DDBJ databases">
        <title>Leucobacter sp. isolated from rhizosphere of onion.</title>
        <authorList>
            <person name="Won M."/>
            <person name="Lee C.-M."/>
            <person name="Woen H.-Y."/>
            <person name="Kwon S.-W."/>
        </authorList>
    </citation>
    <scope>NUCLEOTIDE SEQUENCE [LARGE SCALE GENOMIC DNA]</scope>
    <source>
        <strain evidence="9 10">H25R-14</strain>
    </source>
</reference>
<dbReference type="Gene3D" id="1.20.1540.10">
    <property type="entry name" value="Rhomboid-like"/>
    <property type="match status" value="1"/>
</dbReference>
<keyword evidence="9" id="KW-0645">Protease</keyword>
<feature type="transmembrane region" description="Helical" evidence="7">
    <location>
        <begin position="231"/>
        <end position="249"/>
    </location>
</feature>
<dbReference type="PANTHER" id="PTHR43731">
    <property type="entry name" value="RHOMBOID PROTEASE"/>
    <property type="match status" value="1"/>
</dbReference>
<proteinExistence type="inferred from homology"/>
<evidence type="ECO:0000256" key="7">
    <source>
        <dbReference type="SAM" id="Phobius"/>
    </source>
</evidence>
<organism evidence="9 10">
    <name type="scientific">Leucobacter rhizosphaerae</name>
    <dbReference type="NCBI Taxonomy" id="2932245"/>
    <lineage>
        <taxon>Bacteria</taxon>
        <taxon>Bacillati</taxon>
        <taxon>Actinomycetota</taxon>
        <taxon>Actinomycetes</taxon>
        <taxon>Micrococcales</taxon>
        <taxon>Microbacteriaceae</taxon>
        <taxon>Leucobacter</taxon>
    </lineage>
</organism>
<protein>
    <submittedName>
        <fullName evidence="9">Rhomboid family intramembrane serine protease</fullName>
    </submittedName>
</protein>
<dbReference type="Pfam" id="PF01694">
    <property type="entry name" value="Rhomboid"/>
    <property type="match status" value="1"/>
</dbReference>
<dbReference type="EMBL" id="CP095043">
    <property type="protein sequence ID" value="UOQ59380.1"/>
    <property type="molecule type" value="Genomic_DNA"/>
</dbReference>
<evidence type="ECO:0000256" key="6">
    <source>
        <dbReference type="ARBA" id="ARBA00023136"/>
    </source>
</evidence>
<feature type="transmembrane region" description="Helical" evidence="7">
    <location>
        <begin position="261"/>
        <end position="286"/>
    </location>
</feature>
<dbReference type="RefSeq" id="WP_244684359.1">
    <property type="nucleotide sequence ID" value="NZ_CP095043.1"/>
</dbReference>
<dbReference type="SUPFAM" id="SSF144091">
    <property type="entry name" value="Rhomboid-like"/>
    <property type="match status" value="1"/>
</dbReference>
<keyword evidence="6 7" id="KW-0472">Membrane</keyword>
<evidence type="ECO:0000256" key="4">
    <source>
        <dbReference type="ARBA" id="ARBA00022801"/>
    </source>
</evidence>
<accession>A0ABY4FSX2</accession>
<dbReference type="PANTHER" id="PTHR43731:SF14">
    <property type="entry name" value="PRESENILIN-ASSOCIATED RHOMBOID-LIKE PROTEIN, MITOCHONDRIAL"/>
    <property type="match status" value="1"/>
</dbReference>
<feature type="transmembrane region" description="Helical" evidence="7">
    <location>
        <begin position="208"/>
        <end position="225"/>
    </location>
</feature>
<feature type="transmembrane region" description="Helical" evidence="7">
    <location>
        <begin position="119"/>
        <end position="141"/>
    </location>
</feature>
<dbReference type="InterPro" id="IPR035952">
    <property type="entry name" value="Rhomboid-like_sf"/>
</dbReference>
<evidence type="ECO:0000313" key="10">
    <source>
        <dbReference type="Proteomes" id="UP000831775"/>
    </source>
</evidence>
<feature type="domain" description="Peptidase S54 rhomboid" evidence="8">
    <location>
        <begin position="111"/>
        <end position="249"/>
    </location>
</feature>
<name>A0ABY4FSX2_9MICO</name>
<evidence type="ECO:0000256" key="2">
    <source>
        <dbReference type="ARBA" id="ARBA00009045"/>
    </source>
</evidence>
<evidence type="ECO:0000256" key="3">
    <source>
        <dbReference type="ARBA" id="ARBA00022692"/>
    </source>
</evidence>
<keyword evidence="3 7" id="KW-0812">Transmembrane</keyword>
<dbReference type="InterPro" id="IPR022764">
    <property type="entry name" value="Peptidase_S54_rhomboid_dom"/>
</dbReference>
<evidence type="ECO:0000259" key="8">
    <source>
        <dbReference type="Pfam" id="PF01694"/>
    </source>
</evidence>
<keyword evidence="5 7" id="KW-1133">Transmembrane helix</keyword>
<dbReference type="Proteomes" id="UP000831775">
    <property type="component" value="Chromosome"/>
</dbReference>
<feature type="transmembrane region" description="Helical" evidence="7">
    <location>
        <begin position="153"/>
        <end position="173"/>
    </location>
</feature>
<sequence>MHSFTLCQRCGRTICAACQVASPVGVLCPECVRQTQPGAAQRTSRSMRVAGRRISALDTPVTYGIMAVSVLTFILQSLSHYFGADEVTRALWYAPLYSLPGSVLPEGAGFEPWRMVTVMFTHSTGFIFHILFNMLALWLFGRNLEQLIGRVQFLVLYLFAGVGGSLGVMFYAYIDPSTINVPTVGASGAIFGVLAATLVAFKAAQANITSLAVLIGINFAIGLIPGAAISWQAHLGGMIVGAITMWLMLGARGPRKRGRRILTLVAFGVILAVLACAYLIVLPGIFA</sequence>
<dbReference type="GO" id="GO:0006508">
    <property type="term" value="P:proteolysis"/>
    <property type="evidence" value="ECO:0007669"/>
    <property type="project" value="UniProtKB-KW"/>
</dbReference>
<evidence type="ECO:0000256" key="5">
    <source>
        <dbReference type="ARBA" id="ARBA00022989"/>
    </source>
</evidence>
<keyword evidence="4" id="KW-0378">Hydrolase</keyword>
<dbReference type="GO" id="GO:0008233">
    <property type="term" value="F:peptidase activity"/>
    <property type="evidence" value="ECO:0007669"/>
    <property type="project" value="UniProtKB-KW"/>
</dbReference>
<evidence type="ECO:0000256" key="1">
    <source>
        <dbReference type="ARBA" id="ARBA00004141"/>
    </source>
</evidence>